<dbReference type="OrthoDB" id="7440550at2759"/>
<dbReference type="Proteomes" id="UP000478052">
    <property type="component" value="Unassembled WGS sequence"/>
</dbReference>
<evidence type="ECO:0000259" key="1">
    <source>
        <dbReference type="Pfam" id="PF21788"/>
    </source>
</evidence>
<keyword evidence="3" id="KW-1185">Reference proteome</keyword>
<sequence length="246" mass="28290">LWNNFLNGDIEIDKKKICLQDIKDTFTIDVNSKTARSMPKITTTHLYPNTWQKMSVKFATQIFSKSVSASIRTCIATGELTSATAEDTAEFVMQINNTFDILNSKNLYDKNPNSRPLNAINNSLFDILKHTRDIFLEAKKVHKNKYKITTTIRNDWLVKWQLGYVIDNTSKVDSLRLCSRHFESYYYDANGKLTIDATPTIFDWEHKKSTNLVPGTETYTITEPIASTPKSDCNTETDIIKFLFKF</sequence>
<feature type="domain" description="Transposable element P transposase-like GTP-binding insertion" evidence="1">
    <location>
        <begin position="9"/>
        <end position="112"/>
    </location>
</feature>
<name>A0A6G0VLV9_APHCR</name>
<organism evidence="2 3">
    <name type="scientific">Aphis craccivora</name>
    <name type="common">Cowpea aphid</name>
    <dbReference type="NCBI Taxonomy" id="307492"/>
    <lineage>
        <taxon>Eukaryota</taxon>
        <taxon>Metazoa</taxon>
        <taxon>Ecdysozoa</taxon>
        <taxon>Arthropoda</taxon>
        <taxon>Hexapoda</taxon>
        <taxon>Insecta</taxon>
        <taxon>Pterygota</taxon>
        <taxon>Neoptera</taxon>
        <taxon>Paraneoptera</taxon>
        <taxon>Hemiptera</taxon>
        <taxon>Sternorrhyncha</taxon>
        <taxon>Aphidomorpha</taxon>
        <taxon>Aphidoidea</taxon>
        <taxon>Aphididae</taxon>
        <taxon>Aphidini</taxon>
        <taxon>Aphis</taxon>
        <taxon>Aphis</taxon>
    </lineage>
</organism>
<dbReference type="EMBL" id="VUJU01014774">
    <property type="protein sequence ID" value="KAF0700932.1"/>
    <property type="molecule type" value="Genomic_DNA"/>
</dbReference>
<reference evidence="2 3" key="1">
    <citation type="submission" date="2019-08" db="EMBL/GenBank/DDBJ databases">
        <title>Whole genome of Aphis craccivora.</title>
        <authorList>
            <person name="Voronova N.V."/>
            <person name="Shulinski R.S."/>
            <person name="Bandarenka Y.V."/>
            <person name="Zhorov D.G."/>
            <person name="Warner D."/>
        </authorList>
    </citation>
    <scope>NUCLEOTIDE SEQUENCE [LARGE SCALE GENOMIC DNA]</scope>
    <source>
        <strain evidence="2">180601</strain>
        <tissue evidence="2">Whole Body</tissue>
    </source>
</reference>
<feature type="non-terminal residue" evidence="2">
    <location>
        <position position="1"/>
    </location>
</feature>
<dbReference type="Pfam" id="PF21788">
    <property type="entry name" value="TNP-like_GBD"/>
    <property type="match status" value="1"/>
</dbReference>
<dbReference type="InterPro" id="IPR048366">
    <property type="entry name" value="TNP-like_GBD"/>
</dbReference>
<evidence type="ECO:0000313" key="2">
    <source>
        <dbReference type="EMBL" id="KAF0700932.1"/>
    </source>
</evidence>
<proteinExistence type="predicted"/>
<accession>A0A6G0VLV9</accession>
<comment type="caution">
    <text evidence="2">The sequence shown here is derived from an EMBL/GenBank/DDBJ whole genome shotgun (WGS) entry which is preliminary data.</text>
</comment>
<dbReference type="AlphaFoldDB" id="A0A6G0VLV9"/>
<feature type="non-terminal residue" evidence="2">
    <location>
        <position position="246"/>
    </location>
</feature>
<protein>
    <submittedName>
        <fullName evidence="2">THAP-type domain-containing protein</fullName>
    </submittedName>
</protein>
<gene>
    <name evidence="2" type="ORF">FWK35_00033031</name>
</gene>
<evidence type="ECO:0000313" key="3">
    <source>
        <dbReference type="Proteomes" id="UP000478052"/>
    </source>
</evidence>